<reference evidence="3 4" key="1">
    <citation type="submission" date="2018-08" db="EMBL/GenBank/DDBJ databases">
        <title>A genome reference for cultivated species of the human gut microbiota.</title>
        <authorList>
            <person name="Zou Y."/>
            <person name="Xue W."/>
            <person name="Luo G."/>
        </authorList>
    </citation>
    <scope>NUCLEOTIDE SEQUENCE [LARGE SCALE GENOMIC DNA]</scope>
    <source>
        <strain evidence="3 4">TF08-11</strain>
    </source>
</reference>
<accession>A0A3E3E7J7</accession>
<organism evidence="3 4">
    <name type="scientific">Faecalicoccus pleomorphus</name>
    <dbReference type="NCBI Taxonomy" id="1323"/>
    <lineage>
        <taxon>Bacteria</taxon>
        <taxon>Bacillati</taxon>
        <taxon>Bacillota</taxon>
        <taxon>Erysipelotrichia</taxon>
        <taxon>Erysipelotrichales</taxon>
        <taxon>Erysipelotrichaceae</taxon>
        <taxon>Faecalicoccus</taxon>
    </lineage>
</organism>
<dbReference type="Pfam" id="PF13173">
    <property type="entry name" value="AAA_14"/>
    <property type="match status" value="1"/>
</dbReference>
<dbReference type="GO" id="GO:0005524">
    <property type="term" value="F:ATP binding"/>
    <property type="evidence" value="ECO:0007669"/>
    <property type="project" value="UniProtKB-KW"/>
</dbReference>
<dbReference type="RefSeq" id="WP_117445556.1">
    <property type="nucleotide sequence ID" value="NZ_JBFBOW010000010.1"/>
</dbReference>
<dbReference type="PANTHER" id="PTHR33295">
    <property type="entry name" value="ATPASE"/>
    <property type="match status" value="1"/>
</dbReference>
<dbReference type="Gene3D" id="3.40.50.300">
    <property type="entry name" value="P-loop containing nucleotide triphosphate hydrolases"/>
    <property type="match status" value="1"/>
</dbReference>
<gene>
    <name evidence="3" type="ORF">DXC78_02440</name>
</gene>
<dbReference type="PANTHER" id="PTHR33295:SF7">
    <property type="entry name" value="ATPASE"/>
    <property type="match status" value="1"/>
</dbReference>
<evidence type="ECO:0000313" key="4">
    <source>
        <dbReference type="Proteomes" id="UP000260721"/>
    </source>
</evidence>
<dbReference type="SUPFAM" id="SSF52540">
    <property type="entry name" value="P-loop containing nucleoside triphosphate hydrolases"/>
    <property type="match status" value="1"/>
</dbReference>
<dbReference type="InterPro" id="IPR041682">
    <property type="entry name" value="AAA_14"/>
</dbReference>
<protein>
    <submittedName>
        <fullName evidence="3">ATP-binding protein</fullName>
    </submittedName>
</protein>
<comment type="caution">
    <text evidence="3">The sequence shown here is derived from an EMBL/GenBank/DDBJ whole genome shotgun (WGS) entry which is preliminary data.</text>
</comment>
<dbReference type="InterPro" id="IPR025420">
    <property type="entry name" value="DUF4143"/>
</dbReference>
<dbReference type="AlphaFoldDB" id="A0A3E3E7J7"/>
<proteinExistence type="predicted"/>
<dbReference type="EMBL" id="QUSK01000004">
    <property type="protein sequence ID" value="RGD77648.1"/>
    <property type="molecule type" value="Genomic_DNA"/>
</dbReference>
<dbReference type="InterPro" id="IPR027417">
    <property type="entry name" value="P-loop_NTPase"/>
</dbReference>
<evidence type="ECO:0000259" key="1">
    <source>
        <dbReference type="Pfam" id="PF13173"/>
    </source>
</evidence>
<evidence type="ECO:0000313" key="3">
    <source>
        <dbReference type="EMBL" id="RGD77648.1"/>
    </source>
</evidence>
<feature type="domain" description="AAA" evidence="1">
    <location>
        <begin position="17"/>
        <end position="152"/>
    </location>
</feature>
<keyword evidence="3" id="KW-0547">Nucleotide-binding</keyword>
<keyword evidence="3" id="KW-0067">ATP-binding</keyword>
<dbReference type="Pfam" id="PF13635">
    <property type="entry name" value="DUF4143"/>
    <property type="match status" value="1"/>
</dbReference>
<feature type="domain" description="DUF4143" evidence="2">
    <location>
        <begin position="221"/>
        <end position="383"/>
    </location>
</feature>
<sequence length="438" mass="51217">MERKLMTKLKQWKEDKNRKPLIIRGARQVGKTWIMKEFGKRYFDQFVYINFDENRRMKDLFEGNIDPKTILMLLNAETGISIHSETTLIIFDEVQEVPRALTSLKYFYEEAPEYPVIAAGSLLGVALHEGTSFPVGKVSFLNLYPLSFIEFLDACNETALVQLLKDRNQNTFQLLKEKYIERLKQYYFVGGMPEAVRCFVESSDFSAVREIQKDLIDYYRQDFSKHAQTAIIPRLNMVWQSIPMQLAKENKKFFYGQIKQGARAKDFELAIQWLLDCGLIHKVHCVSKPYLPLISYCDFSAFKIYLHDIGLLSAMSNLSSKTLLEGNEIFTEFKGALTEQFVLQQLVAQNDSQLYYYSTPNSRMEIDFLMQVEDHIIPLEVKAEENLRAKSLVTFYQKYSCPICVRTSMSDYRRQDWILNIPLYEISLLEDLVKETFR</sequence>
<name>A0A3E3E7J7_9FIRM</name>
<evidence type="ECO:0000259" key="2">
    <source>
        <dbReference type="Pfam" id="PF13635"/>
    </source>
</evidence>
<dbReference type="Proteomes" id="UP000260721">
    <property type="component" value="Unassembled WGS sequence"/>
</dbReference>